<dbReference type="Pfam" id="PF12691">
    <property type="entry name" value="Phage_tail_terminator_6"/>
    <property type="match status" value="1"/>
</dbReference>
<proteinExistence type="predicted"/>
<keyword evidence="2" id="KW-1185">Reference proteome</keyword>
<dbReference type="RefSeq" id="YP_009219590.1">
    <property type="nucleotide sequence ID" value="NC_029024.1"/>
</dbReference>
<protein>
    <recommendedName>
        <fullName evidence="3">Minor capsid protein</fullName>
    </recommendedName>
</protein>
<name>D2XPZ0_9CAUD</name>
<evidence type="ECO:0000313" key="2">
    <source>
        <dbReference type="Proteomes" id="UP000001904"/>
    </source>
</evidence>
<evidence type="ECO:0008006" key="3">
    <source>
        <dbReference type="Google" id="ProtNLM"/>
    </source>
</evidence>
<dbReference type="Proteomes" id="UP000001904">
    <property type="component" value="Segment"/>
</dbReference>
<dbReference type="GeneID" id="26645753"/>
<dbReference type="EMBL" id="GU229986">
    <property type="protein sequence ID" value="ADB28397.1"/>
    <property type="molecule type" value="Genomic_DNA"/>
</dbReference>
<organism evidence="1 2">
    <name type="scientific">Bacillus phage 250</name>
    <dbReference type="NCBI Taxonomy" id="2880539"/>
    <lineage>
        <taxon>Viruses</taxon>
        <taxon>Duplodnaviria</taxon>
        <taxon>Heunggongvirae</taxon>
        <taxon>Uroviricota</taxon>
        <taxon>Caudoviricetes</taxon>
        <taxon>Cecivirus</taxon>
        <taxon>Cecivirus cv250</taxon>
    </lineage>
</organism>
<dbReference type="InterPro" id="IPR024411">
    <property type="entry name" value="Tail_terminator_phage"/>
</dbReference>
<accession>D2XPZ0</accession>
<dbReference type="KEGG" id="vg:26645753"/>
<sequence length="152" mass="17085">MTFFNGVKGCGHMKWLVESVIKHLNKVLPPNIVYAPIKANVLDVGTNNAPRKSIALRIIPSAPGEQYFEGETIKKNFQILVKSPNGLEAMSSIDAIADELHNLHRRTFHSIDTTYNLIMMEKYVEPNWVDKTEANEQIYTALFVAELEIGGN</sequence>
<reference evidence="1 2" key="1">
    <citation type="submission" date="2009-11" db="EMBL/GenBank/DDBJ databases">
        <title>Genomic DNA of temperate phage 250 isolated from emetic B. cereus.</title>
        <authorList>
            <person name="Lee Y."/>
            <person name="Ryu T."/>
            <person name="Chang H."/>
            <person name="Park J."/>
        </authorList>
    </citation>
    <scope>NUCLEOTIDE SEQUENCE [LARGE SCALE GENOMIC DNA]</scope>
</reference>
<evidence type="ECO:0000313" key="1">
    <source>
        <dbReference type="EMBL" id="ADB28397.1"/>
    </source>
</evidence>
<dbReference type="OrthoDB" id="31353at10239"/>